<gene>
    <name evidence="1" type="ORF">Vadar_028541</name>
</gene>
<accession>A0ACB7YQ58</accession>
<proteinExistence type="predicted"/>
<name>A0ACB7YQ58_9ERIC</name>
<evidence type="ECO:0000313" key="2">
    <source>
        <dbReference type="Proteomes" id="UP000828048"/>
    </source>
</evidence>
<organism evidence="1 2">
    <name type="scientific">Vaccinium darrowii</name>
    <dbReference type="NCBI Taxonomy" id="229202"/>
    <lineage>
        <taxon>Eukaryota</taxon>
        <taxon>Viridiplantae</taxon>
        <taxon>Streptophyta</taxon>
        <taxon>Embryophyta</taxon>
        <taxon>Tracheophyta</taxon>
        <taxon>Spermatophyta</taxon>
        <taxon>Magnoliopsida</taxon>
        <taxon>eudicotyledons</taxon>
        <taxon>Gunneridae</taxon>
        <taxon>Pentapetalae</taxon>
        <taxon>asterids</taxon>
        <taxon>Ericales</taxon>
        <taxon>Ericaceae</taxon>
        <taxon>Vaccinioideae</taxon>
        <taxon>Vaccinieae</taxon>
        <taxon>Vaccinium</taxon>
    </lineage>
</organism>
<reference evidence="1 2" key="1">
    <citation type="journal article" date="2021" name="Hortic Res">
        <title>High-quality reference genome and annotation aids understanding of berry development for evergreen blueberry (Vaccinium darrowii).</title>
        <authorList>
            <person name="Yu J."/>
            <person name="Hulse-Kemp A.M."/>
            <person name="Babiker E."/>
            <person name="Staton M."/>
        </authorList>
    </citation>
    <scope>NUCLEOTIDE SEQUENCE [LARGE SCALE GENOMIC DNA]</scope>
    <source>
        <strain evidence="2">cv. NJ 8807/NJ 8810</strain>
        <tissue evidence="1">Young leaf</tissue>
    </source>
</reference>
<dbReference type="EMBL" id="CM037161">
    <property type="protein sequence ID" value="KAH7855761.1"/>
    <property type="molecule type" value="Genomic_DNA"/>
</dbReference>
<protein>
    <submittedName>
        <fullName evidence="1">Uncharacterized protein</fullName>
    </submittedName>
</protein>
<evidence type="ECO:0000313" key="1">
    <source>
        <dbReference type="EMBL" id="KAH7855761.1"/>
    </source>
</evidence>
<dbReference type="Proteomes" id="UP000828048">
    <property type="component" value="Chromosome 11"/>
</dbReference>
<comment type="caution">
    <text evidence="1">The sequence shown here is derived from an EMBL/GenBank/DDBJ whole genome shotgun (WGS) entry which is preliminary data.</text>
</comment>
<keyword evidence="2" id="KW-1185">Reference proteome</keyword>
<sequence length="134" mass="14915">MLGKKMGSVKKLAKKVKVMGASPGDDQPTQYECLLIRDQVQWEEGPGTSAGDTTPTGFLAVYVGEERRRFVVPTGYLTHPLFKMLLEKAYNEFGFEQRNGLVVPCSVDAFQEVLSAVECCHGMFDFGKLVEEFI</sequence>